<dbReference type="EMBL" id="WHZW01000006">
    <property type="protein sequence ID" value="NEG89074.1"/>
    <property type="molecule type" value="Genomic_DNA"/>
</dbReference>
<dbReference type="Proteomes" id="UP000469194">
    <property type="component" value="Unassembled WGS sequence"/>
</dbReference>
<comment type="caution">
    <text evidence="2">The sequence shown here is derived from an EMBL/GenBank/DDBJ whole genome shotgun (WGS) entry which is preliminary data.</text>
</comment>
<protein>
    <submittedName>
        <fullName evidence="2">Uncharacterized protein</fullName>
    </submittedName>
</protein>
<name>A0A6N9Z400_9BIFI</name>
<organism evidence="2 3">
    <name type="scientific">Bifidobacterium aerophilum</name>
    <dbReference type="NCBI Taxonomy" id="1798155"/>
    <lineage>
        <taxon>Bacteria</taxon>
        <taxon>Bacillati</taxon>
        <taxon>Actinomycetota</taxon>
        <taxon>Actinomycetes</taxon>
        <taxon>Bifidobacteriales</taxon>
        <taxon>Bifidobacteriaceae</taxon>
        <taxon>Bifidobacterium</taxon>
    </lineage>
</organism>
<accession>A0A6N9Z400</accession>
<dbReference type="AlphaFoldDB" id="A0A6N9Z400"/>
<feature type="region of interest" description="Disordered" evidence="1">
    <location>
        <begin position="95"/>
        <end position="114"/>
    </location>
</feature>
<proteinExistence type="predicted"/>
<evidence type="ECO:0000313" key="2">
    <source>
        <dbReference type="EMBL" id="NEG89074.1"/>
    </source>
</evidence>
<gene>
    <name evidence="2" type="ORF">GFD25_03430</name>
</gene>
<feature type="compositionally biased region" description="Basic and acidic residues" evidence="1">
    <location>
        <begin position="95"/>
        <end position="104"/>
    </location>
</feature>
<evidence type="ECO:0000256" key="1">
    <source>
        <dbReference type="SAM" id="MobiDB-lite"/>
    </source>
</evidence>
<evidence type="ECO:0000313" key="3">
    <source>
        <dbReference type="Proteomes" id="UP000469194"/>
    </source>
</evidence>
<sequence>MVERRHPDSAGYSRRLLMGFSGNGNVALKLGRLYGVTAARPHLITENPFFFLLPSLIKPGLPGRAFSFTWTLGRHARGCGAELLIGSCLGADAKTAETRQESRKPGLATGLTEKRKKREKGFNYIGLAT</sequence>
<dbReference type="RefSeq" id="WP_163230028.1">
    <property type="nucleotide sequence ID" value="NZ_WHZW01000006.1"/>
</dbReference>
<reference evidence="2 3" key="1">
    <citation type="submission" date="2019-10" db="EMBL/GenBank/DDBJ databases">
        <title>Bifidobacterium from non-human primates.</title>
        <authorList>
            <person name="Modesto M."/>
        </authorList>
    </citation>
    <scope>NUCLEOTIDE SEQUENCE [LARGE SCALE GENOMIC DNA]</scope>
    <source>
        <strain evidence="2 3">TRE17</strain>
    </source>
</reference>
<keyword evidence="3" id="KW-1185">Reference proteome</keyword>